<organism evidence="6 7">
    <name type="scientific">Ustilago trichophora</name>
    <dbReference type="NCBI Taxonomy" id="86804"/>
    <lineage>
        <taxon>Eukaryota</taxon>
        <taxon>Fungi</taxon>
        <taxon>Dikarya</taxon>
        <taxon>Basidiomycota</taxon>
        <taxon>Ustilaginomycotina</taxon>
        <taxon>Ustilaginomycetes</taxon>
        <taxon>Ustilaginales</taxon>
        <taxon>Ustilaginaceae</taxon>
        <taxon>Ustilago</taxon>
    </lineage>
</organism>
<dbReference type="EMBL" id="OOIN01000017">
    <property type="protein sequence ID" value="SPO27252.1"/>
    <property type="molecule type" value="Genomic_DNA"/>
</dbReference>
<dbReference type="SUPFAM" id="SSF53335">
    <property type="entry name" value="S-adenosyl-L-methionine-dependent methyltransferases"/>
    <property type="match status" value="1"/>
</dbReference>
<evidence type="ECO:0000256" key="1">
    <source>
        <dbReference type="ARBA" id="ARBA00008361"/>
    </source>
</evidence>
<gene>
    <name evidence="6" type="ORF">UTRI_10369</name>
</gene>
<dbReference type="AlphaFoldDB" id="A0A5C3E9H7"/>
<evidence type="ECO:0000313" key="7">
    <source>
        <dbReference type="Proteomes" id="UP000324022"/>
    </source>
</evidence>
<evidence type="ECO:0000259" key="5">
    <source>
        <dbReference type="Pfam" id="PF08241"/>
    </source>
</evidence>
<accession>A0A5C3E9H7</accession>
<evidence type="ECO:0000256" key="2">
    <source>
        <dbReference type="ARBA" id="ARBA00022603"/>
    </source>
</evidence>
<evidence type="ECO:0000313" key="6">
    <source>
        <dbReference type="EMBL" id="SPO27252.1"/>
    </source>
</evidence>
<feature type="region of interest" description="Disordered" evidence="4">
    <location>
        <begin position="188"/>
        <end position="207"/>
    </location>
</feature>
<dbReference type="Gene3D" id="3.40.50.150">
    <property type="entry name" value="Vaccinia Virus protein VP39"/>
    <property type="match status" value="1"/>
</dbReference>
<evidence type="ECO:0000256" key="4">
    <source>
        <dbReference type="SAM" id="MobiDB-lite"/>
    </source>
</evidence>
<keyword evidence="7" id="KW-1185">Reference proteome</keyword>
<dbReference type="CDD" id="cd02440">
    <property type="entry name" value="AdoMet_MTases"/>
    <property type="match status" value="1"/>
</dbReference>
<dbReference type="InterPro" id="IPR051052">
    <property type="entry name" value="Diverse_substrate_MTase"/>
</dbReference>
<sequence>MATFSRTTFDAAAYLAFRPSYPKWVHDKVLTYHFGPRPSAVSSSPAGSSLALDLGCGPGISTVSLLPHFDRVIGLDPSAKMVEAAITPSTPDLPSNLIPHASDGSKGALGKIEYKQGYSESLSFLPDSSVDLVTSGQAAHWFDYPKFWKELTRVVRPGGSVCLYGYPDFFLPDFPSTRRLLNRFALRDGHGPGSPRLTPTESTTDNDGIDSIGEYWEQPGRSIVNQGLEPVPFPTTYPDIASHWDDTTAFKRTFSTSGLEADQIWSSWPPLPSTPLNTPGLSPEVVQQFEGNQAEATMDKHLTWDQMASYLRTWSATHTYLAQHKDDKQNNKGKDVVDRFLEKLKAEVTRANGGKEVQQLHLRWPLCFVLIKKK</sequence>
<dbReference type="GO" id="GO:0032259">
    <property type="term" value="P:methylation"/>
    <property type="evidence" value="ECO:0007669"/>
    <property type="project" value="UniProtKB-KW"/>
</dbReference>
<dbReference type="PANTHER" id="PTHR44942:SF4">
    <property type="entry name" value="METHYLTRANSFERASE TYPE 11 DOMAIN-CONTAINING PROTEIN"/>
    <property type="match status" value="1"/>
</dbReference>
<keyword evidence="3 6" id="KW-0808">Transferase</keyword>
<feature type="compositionally biased region" description="Polar residues" evidence="4">
    <location>
        <begin position="197"/>
        <end position="206"/>
    </location>
</feature>
<dbReference type="Pfam" id="PF08241">
    <property type="entry name" value="Methyltransf_11"/>
    <property type="match status" value="1"/>
</dbReference>
<dbReference type="InterPro" id="IPR029063">
    <property type="entry name" value="SAM-dependent_MTases_sf"/>
</dbReference>
<dbReference type="PANTHER" id="PTHR44942">
    <property type="entry name" value="METHYLTRANSF_11 DOMAIN-CONTAINING PROTEIN"/>
    <property type="match status" value="1"/>
</dbReference>
<proteinExistence type="inferred from homology"/>
<keyword evidence="2 6" id="KW-0489">Methyltransferase</keyword>
<reference evidence="6 7" key="1">
    <citation type="submission" date="2018-03" db="EMBL/GenBank/DDBJ databases">
        <authorList>
            <person name="Guldener U."/>
        </authorList>
    </citation>
    <scope>NUCLEOTIDE SEQUENCE [LARGE SCALE GENOMIC DNA]</scope>
    <source>
        <strain evidence="6 7">NBRC100155</strain>
    </source>
</reference>
<dbReference type="GO" id="GO:0008757">
    <property type="term" value="F:S-adenosylmethionine-dependent methyltransferase activity"/>
    <property type="evidence" value="ECO:0007669"/>
    <property type="project" value="InterPro"/>
</dbReference>
<dbReference type="Proteomes" id="UP000324022">
    <property type="component" value="Unassembled WGS sequence"/>
</dbReference>
<dbReference type="OrthoDB" id="10027013at2759"/>
<dbReference type="InterPro" id="IPR013216">
    <property type="entry name" value="Methyltransf_11"/>
</dbReference>
<comment type="similarity">
    <text evidence="1">Belongs to the methyltransferase superfamily.</text>
</comment>
<name>A0A5C3E9H7_9BASI</name>
<feature type="domain" description="Methyltransferase type 11" evidence="5">
    <location>
        <begin position="52"/>
        <end position="162"/>
    </location>
</feature>
<protein>
    <submittedName>
        <fullName evidence="6">Related to TMT1 - trans-aconitate methyltransferase</fullName>
    </submittedName>
</protein>
<evidence type="ECO:0000256" key="3">
    <source>
        <dbReference type="ARBA" id="ARBA00022679"/>
    </source>
</evidence>